<keyword evidence="6" id="KW-0500">Molybdenum</keyword>
<dbReference type="InterPro" id="IPR001453">
    <property type="entry name" value="MoaB/Mog_dom"/>
</dbReference>
<dbReference type="SUPFAM" id="SSF63882">
    <property type="entry name" value="MoeA N-terminal region -like"/>
    <property type="match status" value="1"/>
</dbReference>
<dbReference type="Gene3D" id="3.90.105.10">
    <property type="entry name" value="Molybdopterin biosynthesis moea protein, domain 2"/>
    <property type="match status" value="1"/>
</dbReference>
<dbReference type="Pfam" id="PF03454">
    <property type="entry name" value="MoeA_C"/>
    <property type="match status" value="1"/>
</dbReference>
<evidence type="ECO:0000256" key="5">
    <source>
        <dbReference type="ARBA" id="ARBA00047317"/>
    </source>
</evidence>
<evidence type="ECO:0000256" key="1">
    <source>
        <dbReference type="ARBA" id="ARBA00002901"/>
    </source>
</evidence>
<dbReference type="InterPro" id="IPR005111">
    <property type="entry name" value="MoeA_C_domain_IV"/>
</dbReference>
<keyword evidence="6" id="KW-0808">Transferase</keyword>
<dbReference type="EMBL" id="DTKJ01000040">
    <property type="protein sequence ID" value="HGZ11664.1"/>
    <property type="molecule type" value="Genomic_DNA"/>
</dbReference>
<dbReference type="SUPFAM" id="SSF53850">
    <property type="entry name" value="Periplasmic binding protein-like II"/>
    <property type="match status" value="1"/>
</dbReference>
<comment type="similarity">
    <text evidence="3 6">Belongs to the MoeA family.</text>
</comment>
<accession>A0A7C5ET76</accession>
<sequence>MKRHIYLKMKSVAEAREIFLSRFEGYRPVASEEVPTVAARGRVTAEPVWARKSSPAAHQAAMDGFAVPAALTFGATPDNPRQLRVGKEAFPVNTGQILPRGTDAVVMVEQVPDPESDPLTIETPVFPWQNVRRVGEDLVAGEMVLPEGHEIKPWDQGALLAAGVTRVWVRRPPRVIIIPTGSELVPAAELDQELPGGALPEFNSVMLAGLVEEAGGVPETWNIIPDDVRALTQTLKRAVATGDLVIINAGSSAGTEDYTYQAVAQLGEVLVHGVAMMPGKPTLLGVVAGKPVIGNPGYPVSAVLSFEQFVRPLISRQAGKRVQPRPTVTVYPSQNLPSKPGLTEYVRVTLGRVGDKVIATPLPRGAGVITSLVRAHGLLEIPTMSEGLEEDRPFPAELLVSPEELEGTLVCLGSHDNTLDLLATLLRKRDPRLRLSSGHVGSQGGLMALAQGRSHFAGSHLFDPQTNTYNVTYIQRFLPGLPLKLINLAWREQGFMVAPGNPKNIRTVADLVRPGVRFINRQRGAGTRLLLDYLLKEHGLDPAQVEGYDREEYTHMAVAVNVLSGTADVGLGILAAARALGLDFIPLTPERYDLVVPETTFQDRRFQVLLEVIRSPEYQEAAAALGGYDLRDCGKILWEQ</sequence>
<evidence type="ECO:0000256" key="2">
    <source>
        <dbReference type="ARBA" id="ARBA00005046"/>
    </source>
</evidence>
<dbReference type="InterPro" id="IPR005110">
    <property type="entry name" value="MoeA_linker/N"/>
</dbReference>
<comment type="function">
    <text evidence="1 6">Catalyzes the insertion of molybdate into adenylated molybdopterin with the concomitant release of AMP.</text>
</comment>
<comment type="catalytic activity">
    <reaction evidence="5">
        <text>adenylyl-molybdopterin + molybdate = Mo-molybdopterin + AMP + H(+)</text>
        <dbReference type="Rhea" id="RHEA:35047"/>
        <dbReference type="ChEBI" id="CHEBI:15378"/>
        <dbReference type="ChEBI" id="CHEBI:36264"/>
        <dbReference type="ChEBI" id="CHEBI:62727"/>
        <dbReference type="ChEBI" id="CHEBI:71302"/>
        <dbReference type="ChEBI" id="CHEBI:456215"/>
        <dbReference type="EC" id="2.10.1.1"/>
    </reaction>
</comment>
<comment type="caution">
    <text evidence="8">The sequence shown here is derived from an EMBL/GenBank/DDBJ whole genome shotgun (WGS) entry which is preliminary data.</text>
</comment>
<keyword evidence="6" id="KW-0460">Magnesium</keyword>
<dbReference type="GO" id="GO:0005829">
    <property type="term" value="C:cytosol"/>
    <property type="evidence" value="ECO:0007669"/>
    <property type="project" value="TreeGrafter"/>
</dbReference>
<dbReference type="Gene3D" id="3.40.190.10">
    <property type="entry name" value="Periplasmic binding protein-like II"/>
    <property type="match status" value="1"/>
</dbReference>
<evidence type="ECO:0000313" key="8">
    <source>
        <dbReference type="EMBL" id="HGZ11664.1"/>
    </source>
</evidence>
<dbReference type="InterPro" id="IPR036425">
    <property type="entry name" value="MoaB/Mog-like_dom_sf"/>
</dbReference>
<dbReference type="SUPFAM" id="SSF63867">
    <property type="entry name" value="MoeA C-terminal domain-like"/>
    <property type="match status" value="1"/>
</dbReference>
<keyword evidence="4 6" id="KW-0501">Molybdenum cofactor biosynthesis</keyword>
<dbReference type="GO" id="GO:0006777">
    <property type="term" value="P:Mo-molybdopterin cofactor biosynthetic process"/>
    <property type="evidence" value="ECO:0007669"/>
    <property type="project" value="UniProtKB-UniRule"/>
</dbReference>
<dbReference type="EC" id="2.10.1.1" evidence="6"/>
<dbReference type="Gene3D" id="2.170.190.11">
    <property type="entry name" value="Molybdopterin biosynthesis moea protein, domain 3"/>
    <property type="match status" value="1"/>
</dbReference>
<dbReference type="Pfam" id="PF12727">
    <property type="entry name" value="PBP_like"/>
    <property type="match status" value="1"/>
</dbReference>
<gene>
    <name evidence="8" type="ORF">ENW48_05555</name>
</gene>
<feature type="domain" description="MoaB/Mog" evidence="7">
    <location>
        <begin position="176"/>
        <end position="316"/>
    </location>
</feature>
<dbReference type="PANTHER" id="PTHR10192:SF16">
    <property type="entry name" value="MOLYBDOPTERIN MOLYBDENUMTRANSFERASE"/>
    <property type="match status" value="1"/>
</dbReference>
<dbReference type="GO" id="GO:0061599">
    <property type="term" value="F:molybdopterin molybdotransferase activity"/>
    <property type="evidence" value="ECO:0007669"/>
    <property type="project" value="UniProtKB-UniRule"/>
</dbReference>
<dbReference type="UniPathway" id="UPA00344"/>
<dbReference type="NCBIfam" id="TIGR00177">
    <property type="entry name" value="molyb_syn"/>
    <property type="match status" value="1"/>
</dbReference>
<dbReference type="InterPro" id="IPR024370">
    <property type="entry name" value="PBP_domain"/>
</dbReference>
<dbReference type="InterPro" id="IPR036135">
    <property type="entry name" value="MoeA_linker/N_sf"/>
</dbReference>
<evidence type="ECO:0000256" key="6">
    <source>
        <dbReference type="RuleBase" id="RU365090"/>
    </source>
</evidence>
<keyword evidence="6" id="KW-0479">Metal-binding</keyword>
<dbReference type="InterPro" id="IPR038987">
    <property type="entry name" value="MoeA-like"/>
</dbReference>
<dbReference type="Pfam" id="PF00994">
    <property type="entry name" value="MoCF_biosynth"/>
    <property type="match status" value="1"/>
</dbReference>
<name>A0A7C5ET76_9BACT</name>
<reference evidence="8" key="1">
    <citation type="journal article" date="2020" name="mSystems">
        <title>Genome- and Community-Level Interaction Insights into Carbon Utilization and Element Cycling Functions of Hydrothermarchaeota in Hydrothermal Sediment.</title>
        <authorList>
            <person name="Zhou Z."/>
            <person name="Liu Y."/>
            <person name="Xu W."/>
            <person name="Pan J."/>
            <person name="Luo Z.H."/>
            <person name="Li M."/>
        </authorList>
    </citation>
    <scope>NUCLEOTIDE SEQUENCE [LARGE SCALE GENOMIC DNA]</scope>
    <source>
        <strain evidence="8">SpSt-853</strain>
    </source>
</reference>
<evidence type="ECO:0000256" key="4">
    <source>
        <dbReference type="ARBA" id="ARBA00023150"/>
    </source>
</evidence>
<evidence type="ECO:0000256" key="3">
    <source>
        <dbReference type="ARBA" id="ARBA00010763"/>
    </source>
</evidence>
<dbReference type="Pfam" id="PF03453">
    <property type="entry name" value="MoeA_N"/>
    <property type="match status" value="1"/>
</dbReference>
<dbReference type="CDD" id="cd00887">
    <property type="entry name" value="MoeA"/>
    <property type="match status" value="1"/>
</dbReference>
<dbReference type="Gene3D" id="3.40.980.10">
    <property type="entry name" value="MoaB/Mog-like domain"/>
    <property type="match status" value="1"/>
</dbReference>
<dbReference type="Gene3D" id="2.40.340.10">
    <property type="entry name" value="MoeA, C-terminal, domain IV"/>
    <property type="match status" value="1"/>
</dbReference>
<evidence type="ECO:0000259" key="7">
    <source>
        <dbReference type="SMART" id="SM00852"/>
    </source>
</evidence>
<dbReference type="SMART" id="SM00852">
    <property type="entry name" value="MoCF_biosynth"/>
    <property type="match status" value="1"/>
</dbReference>
<dbReference type="GO" id="GO:0046872">
    <property type="term" value="F:metal ion binding"/>
    <property type="evidence" value="ECO:0007669"/>
    <property type="project" value="UniProtKB-UniRule"/>
</dbReference>
<dbReference type="NCBIfam" id="NF011068">
    <property type="entry name" value="PRK14498.1"/>
    <property type="match status" value="1"/>
</dbReference>
<dbReference type="InterPro" id="IPR036688">
    <property type="entry name" value="MoeA_C_domain_IV_sf"/>
</dbReference>
<dbReference type="AlphaFoldDB" id="A0A7C5ET76"/>
<organism evidence="8">
    <name type="scientific">Desulfobacca acetoxidans</name>
    <dbReference type="NCBI Taxonomy" id="60893"/>
    <lineage>
        <taxon>Bacteria</taxon>
        <taxon>Pseudomonadati</taxon>
        <taxon>Thermodesulfobacteriota</taxon>
        <taxon>Desulfobaccia</taxon>
        <taxon>Desulfobaccales</taxon>
        <taxon>Desulfobaccaceae</taxon>
        <taxon>Desulfobacca</taxon>
    </lineage>
</organism>
<comment type="pathway">
    <text evidence="2 6">Cofactor biosynthesis; molybdopterin biosynthesis.</text>
</comment>
<dbReference type="SUPFAM" id="SSF53218">
    <property type="entry name" value="Molybdenum cofactor biosynthesis proteins"/>
    <property type="match status" value="1"/>
</dbReference>
<proteinExistence type="inferred from homology"/>
<protein>
    <recommendedName>
        <fullName evidence="6">Molybdopterin molybdenumtransferase</fullName>
        <ecNumber evidence="6">2.10.1.1</ecNumber>
    </recommendedName>
</protein>
<comment type="cofactor">
    <cofactor evidence="6">
        <name>Mg(2+)</name>
        <dbReference type="ChEBI" id="CHEBI:18420"/>
    </cofactor>
</comment>
<dbReference type="PANTHER" id="PTHR10192">
    <property type="entry name" value="MOLYBDOPTERIN BIOSYNTHESIS PROTEIN"/>
    <property type="match status" value="1"/>
</dbReference>